<keyword evidence="4 7" id="KW-0238">DNA-binding</keyword>
<dbReference type="PROSITE" id="PS51755">
    <property type="entry name" value="OMPR_PHOB"/>
    <property type="match status" value="1"/>
</dbReference>
<feature type="domain" description="OmpR/PhoB-type" evidence="9">
    <location>
        <begin position="123"/>
        <end position="219"/>
    </location>
</feature>
<dbReference type="Gene3D" id="6.10.250.690">
    <property type="match status" value="1"/>
</dbReference>
<dbReference type="CDD" id="cd00383">
    <property type="entry name" value="trans_reg_C"/>
    <property type="match status" value="1"/>
</dbReference>
<dbReference type="SMART" id="SM00448">
    <property type="entry name" value="REC"/>
    <property type="match status" value="1"/>
</dbReference>
<keyword evidence="11" id="KW-1185">Reference proteome</keyword>
<dbReference type="RefSeq" id="WP_233393426.1">
    <property type="nucleotide sequence ID" value="NZ_JAJTWT010000006.1"/>
</dbReference>
<dbReference type="EMBL" id="JAJTWT010000006">
    <property type="protein sequence ID" value="MCE4538907.1"/>
    <property type="molecule type" value="Genomic_DNA"/>
</dbReference>
<dbReference type="InterPro" id="IPR039420">
    <property type="entry name" value="WalR-like"/>
</dbReference>
<keyword evidence="5" id="KW-0804">Transcription</keyword>
<evidence type="ECO:0000259" key="9">
    <source>
        <dbReference type="PROSITE" id="PS51755"/>
    </source>
</evidence>
<evidence type="ECO:0000256" key="6">
    <source>
        <dbReference type="PROSITE-ProRule" id="PRU00169"/>
    </source>
</evidence>
<evidence type="ECO:0000256" key="4">
    <source>
        <dbReference type="ARBA" id="ARBA00023125"/>
    </source>
</evidence>
<dbReference type="InterPro" id="IPR011006">
    <property type="entry name" value="CheY-like_superfamily"/>
</dbReference>
<evidence type="ECO:0000256" key="3">
    <source>
        <dbReference type="ARBA" id="ARBA00023015"/>
    </source>
</evidence>
<keyword evidence="3" id="KW-0805">Transcription regulation</keyword>
<keyword evidence="1 6" id="KW-0597">Phosphoprotein</keyword>
<dbReference type="SMART" id="SM00862">
    <property type="entry name" value="Trans_reg_C"/>
    <property type="match status" value="1"/>
</dbReference>
<evidence type="ECO:0000313" key="11">
    <source>
        <dbReference type="Proteomes" id="UP001201463"/>
    </source>
</evidence>
<accession>A0ABS8XDB8</accession>
<keyword evidence="2" id="KW-0902">Two-component regulatory system</keyword>
<dbReference type="Gene3D" id="3.40.50.2300">
    <property type="match status" value="1"/>
</dbReference>
<dbReference type="CDD" id="cd17624">
    <property type="entry name" value="REC_OmpR_PmrA-like"/>
    <property type="match status" value="1"/>
</dbReference>
<dbReference type="Proteomes" id="UP001201463">
    <property type="component" value="Unassembled WGS sequence"/>
</dbReference>
<dbReference type="InterPro" id="IPR001789">
    <property type="entry name" value="Sig_transdc_resp-reg_receiver"/>
</dbReference>
<dbReference type="InterPro" id="IPR036388">
    <property type="entry name" value="WH-like_DNA-bd_sf"/>
</dbReference>
<proteinExistence type="predicted"/>
<evidence type="ECO:0000256" key="1">
    <source>
        <dbReference type="ARBA" id="ARBA00022553"/>
    </source>
</evidence>
<feature type="DNA-binding region" description="OmpR/PhoB-type" evidence="7">
    <location>
        <begin position="123"/>
        <end position="219"/>
    </location>
</feature>
<evidence type="ECO:0000259" key="8">
    <source>
        <dbReference type="PROSITE" id="PS50110"/>
    </source>
</evidence>
<feature type="modified residue" description="4-aspartylphosphate" evidence="6">
    <location>
        <position position="52"/>
    </location>
</feature>
<dbReference type="Gene3D" id="1.10.10.10">
    <property type="entry name" value="Winged helix-like DNA-binding domain superfamily/Winged helix DNA-binding domain"/>
    <property type="match status" value="1"/>
</dbReference>
<evidence type="ECO:0000256" key="5">
    <source>
        <dbReference type="ARBA" id="ARBA00023163"/>
    </source>
</evidence>
<dbReference type="SUPFAM" id="SSF52172">
    <property type="entry name" value="CheY-like"/>
    <property type="match status" value="1"/>
</dbReference>
<feature type="domain" description="Response regulatory" evidence="8">
    <location>
        <begin position="2"/>
        <end position="117"/>
    </location>
</feature>
<comment type="caution">
    <text evidence="10">The sequence shown here is derived from an EMBL/GenBank/DDBJ whole genome shotgun (WGS) entry which is preliminary data.</text>
</comment>
<sequence>MPILLVEDDEVLGQAVRDSLTHAGLRLHWCRTAADARAWVHDAPASLIVLLDLGLPDADGLTLLNEWRAAGRSWPVLVLTARDAVSERVRGLRAGADDYLVKPFDLQELLARVEALARRQPARARLQLRGGLELDLGQRRLLRDGFPVDLTAMEWAVLATLAGAPGRIVERSRLEASTEPVQKPDSQSNTLEVIVSRLRRKLGADLISTHRGLGYRFEP</sequence>
<dbReference type="PROSITE" id="PS50110">
    <property type="entry name" value="RESPONSE_REGULATORY"/>
    <property type="match status" value="1"/>
</dbReference>
<name>A0ABS8XDB8_9BURK</name>
<dbReference type="InterPro" id="IPR001867">
    <property type="entry name" value="OmpR/PhoB-type_DNA-bd"/>
</dbReference>
<reference evidence="10 11" key="1">
    <citation type="submission" date="2021-12" db="EMBL/GenBank/DDBJ databases">
        <title>Genome seq of p7.</title>
        <authorList>
            <person name="Seo T."/>
        </authorList>
    </citation>
    <scope>NUCLEOTIDE SEQUENCE [LARGE SCALE GENOMIC DNA]</scope>
    <source>
        <strain evidence="10 11">P7</strain>
    </source>
</reference>
<dbReference type="PANTHER" id="PTHR48111">
    <property type="entry name" value="REGULATOR OF RPOS"/>
    <property type="match status" value="1"/>
</dbReference>
<dbReference type="Pfam" id="PF00072">
    <property type="entry name" value="Response_reg"/>
    <property type="match status" value="1"/>
</dbReference>
<evidence type="ECO:0000313" key="10">
    <source>
        <dbReference type="EMBL" id="MCE4538907.1"/>
    </source>
</evidence>
<dbReference type="PANTHER" id="PTHR48111:SF1">
    <property type="entry name" value="TWO-COMPONENT RESPONSE REGULATOR ORR33"/>
    <property type="match status" value="1"/>
</dbReference>
<evidence type="ECO:0000256" key="2">
    <source>
        <dbReference type="ARBA" id="ARBA00023012"/>
    </source>
</evidence>
<gene>
    <name evidence="10" type="ORF">LXT12_16765</name>
</gene>
<dbReference type="Pfam" id="PF00486">
    <property type="entry name" value="Trans_reg_C"/>
    <property type="match status" value="1"/>
</dbReference>
<organism evidence="10 11">
    <name type="scientific">Pelomonas caseinilytica</name>
    <dbReference type="NCBI Taxonomy" id="2906763"/>
    <lineage>
        <taxon>Bacteria</taxon>
        <taxon>Pseudomonadati</taxon>
        <taxon>Pseudomonadota</taxon>
        <taxon>Betaproteobacteria</taxon>
        <taxon>Burkholderiales</taxon>
        <taxon>Sphaerotilaceae</taxon>
        <taxon>Roseateles</taxon>
    </lineage>
</organism>
<protein>
    <submittedName>
        <fullName evidence="10">Response regulator</fullName>
    </submittedName>
</protein>
<evidence type="ECO:0000256" key="7">
    <source>
        <dbReference type="PROSITE-ProRule" id="PRU01091"/>
    </source>
</evidence>